<reference evidence="10" key="2">
    <citation type="submission" date="2015-09" db="EMBL/GenBank/DDBJ databases">
        <title>Draft genome sequence of a multidrug-resistant Chryseobacterium indologenes isolate from Malaysia.</title>
        <authorList>
            <person name="Yu C.Y."/>
            <person name="Ang G.Y."/>
            <person name="Chan K.-G."/>
        </authorList>
    </citation>
    <scope>NUCLEOTIDE SEQUENCE [LARGE SCALE GENOMIC DNA]</scope>
    <source>
        <strain evidence="10">CI_885</strain>
    </source>
</reference>
<keyword evidence="3 6" id="KW-1133">Transmembrane helix</keyword>
<dbReference type="Gene3D" id="1.20.5.2700">
    <property type="match status" value="1"/>
</dbReference>
<dbReference type="GO" id="GO:0016020">
    <property type="term" value="C:membrane"/>
    <property type="evidence" value="ECO:0007669"/>
    <property type="project" value="UniProtKB-SubCell"/>
</dbReference>
<dbReference type="Pfam" id="PF00662">
    <property type="entry name" value="Proton_antipo_N"/>
    <property type="match status" value="1"/>
</dbReference>
<dbReference type="InterPro" id="IPR018393">
    <property type="entry name" value="NADHpl_OxRdtase_5_subgr"/>
</dbReference>
<feature type="transmembrane region" description="Helical" evidence="6">
    <location>
        <begin position="248"/>
        <end position="266"/>
    </location>
</feature>
<dbReference type="PATRIC" id="fig|253.9.peg.1658"/>
<feature type="transmembrane region" description="Helical" evidence="6">
    <location>
        <begin position="29"/>
        <end position="51"/>
    </location>
</feature>
<evidence type="ECO:0000256" key="4">
    <source>
        <dbReference type="ARBA" id="ARBA00023136"/>
    </source>
</evidence>
<feature type="transmembrane region" description="Helical" evidence="6">
    <location>
        <begin position="455"/>
        <end position="478"/>
    </location>
</feature>
<dbReference type="GO" id="GO:0012505">
    <property type="term" value="C:endomembrane system"/>
    <property type="evidence" value="ECO:0007669"/>
    <property type="project" value="UniProtKB-SubCell"/>
</dbReference>
<dbReference type="PRINTS" id="PR01435">
    <property type="entry name" value="NPOXDRDTASE5"/>
</dbReference>
<feature type="transmembrane region" description="Helical" evidence="6">
    <location>
        <begin position="617"/>
        <end position="636"/>
    </location>
</feature>
<reference evidence="9 10" key="1">
    <citation type="journal article" date="2015" name="Genom Data">
        <title>Draft genome sequence of a multidrug-resistant Chryseobacterium indologenes isolate from Malaysia.</title>
        <authorList>
            <person name="Yu C.Y."/>
            <person name="Ang G.Y."/>
            <person name="Cheng H.J."/>
            <person name="Cheong Y.M."/>
            <person name="Yin W.F."/>
            <person name="Chan K.G."/>
        </authorList>
    </citation>
    <scope>NUCLEOTIDE SEQUENCE [LARGE SCALE GENOMIC DNA]</scope>
    <source>
        <strain evidence="9 10">CI_885</strain>
    </source>
</reference>
<feature type="transmembrane region" description="Helical" evidence="6">
    <location>
        <begin position="209"/>
        <end position="227"/>
    </location>
</feature>
<evidence type="ECO:0000256" key="3">
    <source>
        <dbReference type="ARBA" id="ARBA00022989"/>
    </source>
</evidence>
<dbReference type="GO" id="GO:0015990">
    <property type="term" value="P:electron transport coupled proton transport"/>
    <property type="evidence" value="ECO:0007669"/>
    <property type="project" value="TreeGrafter"/>
</dbReference>
<feature type="domain" description="NADH:quinone oxidoreductase/Mrp antiporter transmembrane" evidence="7">
    <location>
        <begin position="135"/>
        <end position="420"/>
    </location>
</feature>
<dbReference type="InterPro" id="IPR001750">
    <property type="entry name" value="ND/Mrp_TM"/>
</dbReference>
<dbReference type="GO" id="GO:0003954">
    <property type="term" value="F:NADH dehydrogenase activity"/>
    <property type="evidence" value="ECO:0007669"/>
    <property type="project" value="TreeGrafter"/>
</dbReference>
<feature type="transmembrane region" description="Helical" evidence="6">
    <location>
        <begin position="334"/>
        <end position="355"/>
    </location>
</feature>
<dbReference type="OrthoDB" id="9807568at2"/>
<dbReference type="PRINTS" id="PR01434">
    <property type="entry name" value="NADHDHGNASE5"/>
</dbReference>
<comment type="subcellular location">
    <subcellularLocation>
        <location evidence="1">Endomembrane system</location>
        <topology evidence="1">Multi-pass membrane protein</topology>
    </subcellularLocation>
    <subcellularLocation>
        <location evidence="5">Membrane</location>
        <topology evidence="5">Multi-pass membrane protein</topology>
    </subcellularLocation>
</comment>
<dbReference type="NCBIfam" id="TIGR01974">
    <property type="entry name" value="NDH_I_L"/>
    <property type="match status" value="1"/>
</dbReference>
<dbReference type="PANTHER" id="PTHR42829:SF2">
    <property type="entry name" value="NADH-UBIQUINONE OXIDOREDUCTASE CHAIN 5"/>
    <property type="match status" value="1"/>
</dbReference>
<evidence type="ECO:0000256" key="5">
    <source>
        <dbReference type="RuleBase" id="RU000320"/>
    </source>
</evidence>
<feature type="transmembrane region" description="Helical" evidence="6">
    <location>
        <begin position="84"/>
        <end position="104"/>
    </location>
</feature>
<feature type="domain" description="NADH-Ubiquinone oxidoreductase (complex I) chain 5 N-terminal" evidence="8">
    <location>
        <begin position="67"/>
        <end position="117"/>
    </location>
</feature>
<comment type="caution">
    <text evidence="9">The sequence shown here is derived from an EMBL/GenBank/DDBJ whole genome shotgun (WGS) entry which is preliminary data.</text>
</comment>
<keyword evidence="2 5" id="KW-0812">Transmembrane</keyword>
<gene>
    <name evidence="9" type="ORF">AOB46_18515</name>
</gene>
<dbReference type="GO" id="GO:0042773">
    <property type="term" value="P:ATP synthesis coupled electron transport"/>
    <property type="evidence" value="ECO:0007669"/>
    <property type="project" value="InterPro"/>
</dbReference>
<feature type="transmembrane region" description="Helical" evidence="6">
    <location>
        <begin position="138"/>
        <end position="158"/>
    </location>
</feature>
<dbReference type="InterPro" id="IPR003945">
    <property type="entry name" value="NU5C-like"/>
</dbReference>
<keyword evidence="9" id="KW-0830">Ubiquinone</keyword>
<accession>A0A0N0ZU22</accession>
<dbReference type="InterPro" id="IPR001516">
    <property type="entry name" value="Proton_antipo_N"/>
</dbReference>
<dbReference type="AlphaFoldDB" id="A0A0N0ZU22"/>
<dbReference type="EMBL" id="LJOD01000015">
    <property type="protein sequence ID" value="KPE49725.1"/>
    <property type="molecule type" value="Genomic_DNA"/>
</dbReference>
<dbReference type="PANTHER" id="PTHR42829">
    <property type="entry name" value="NADH-UBIQUINONE OXIDOREDUCTASE CHAIN 5"/>
    <property type="match status" value="1"/>
</dbReference>
<dbReference type="GO" id="GO:0008137">
    <property type="term" value="F:NADH dehydrogenase (ubiquinone) activity"/>
    <property type="evidence" value="ECO:0007669"/>
    <property type="project" value="InterPro"/>
</dbReference>
<dbReference type="NCBIfam" id="NF005141">
    <property type="entry name" value="PRK06590.1"/>
    <property type="match status" value="1"/>
</dbReference>
<evidence type="ECO:0000256" key="1">
    <source>
        <dbReference type="ARBA" id="ARBA00004127"/>
    </source>
</evidence>
<evidence type="ECO:0000256" key="2">
    <source>
        <dbReference type="ARBA" id="ARBA00022692"/>
    </source>
</evidence>
<dbReference type="Proteomes" id="UP000037953">
    <property type="component" value="Unassembled WGS sequence"/>
</dbReference>
<dbReference type="RefSeq" id="WP_062702145.1">
    <property type="nucleotide sequence ID" value="NZ_LJOD01000015.1"/>
</dbReference>
<evidence type="ECO:0000259" key="7">
    <source>
        <dbReference type="Pfam" id="PF00361"/>
    </source>
</evidence>
<feature type="transmembrane region" description="Helical" evidence="6">
    <location>
        <begin position="116"/>
        <end position="132"/>
    </location>
</feature>
<evidence type="ECO:0000256" key="6">
    <source>
        <dbReference type="SAM" id="Phobius"/>
    </source>
</evidence>
<keyword evidence="4 6" id="KW-0472">Membrane</keyword>
<name>A0A0N0ZU22_CHRID</name>
<feature type="transmembrane region" description="Helical" evidence="6">
    <location>
        <begin position="515"/>
        <end position="532"/>
    </location>
</feature>
<proteinExistence type="predicted"/>
<feature type="transmembrane region" description="Helical" evidence="6">
    <location>
        <begin position="410"/>
        <end position="434"/>
    </location>
</feature>
<evidence type="ECO:0000259" key="8">
    <source>
        <dbReference type="Pfam" id="PF00662"/>
    </source>
</evidence>
<feature type="transmembrane region" description="Helical" evidence="6">
    <location>
        <begin position="170"/>
        <end position="189"/>
    </location>
</feature>
<sequence>MENLVYAIVLLPLLGFLINGLFGKHLPKMVVGSLATAVVFGSFCIAVSLFMNFSSESQPVIVRAFEWFRVNGVQINFGFQIDQLSLMMVMIITGIGSLIHLYSIGYMSHDKGFYKFFTYLNLFIFSMLLLVMGSNYLILFIGWEGVGLCSYLLIGFWYTNEEYGKAARKAFIMNRIGDLALLIGIFMIASQTNAVDYLTVAQNSSKFELDGTVIIFITASLFIGATGKSAQVPLYTWLPDAMAGPTPVSALIHAATMVTAGIYLVVRSNFLFTLAPTVQGGILFIGFLTAALAGFYALRQNDIKKVLAYSTVSQLGFMFIALGLGAYTTAMFHVMTHAFFKALLFLGAGSVIHAMSNEQDMRFMGGLKKYIPLTHATFLIGTLAISGFPLLSGMISKDEILVAAFAKNPIYWVILFVLAAMTATYMFRLYYLTFHGEFRGTEEQKHHLHESPSNMTLPLIVLAILSVLGGFINLPHFIGHGHYAKLMEWLKPVLTEQSFKQMEATLSGVPFNTEMILLAATVLMFFSVWFIVRNTYVKKKKMALAEESYTGWEKLSAKKLYVDELYNALIVKTVEGLGRGGKMFDKGILDRFVDFVGEGAEDSGKAMKRIQNGNVETYILIMSLAVGIILIVNFILQ</sequence>
<evidence type="ECO:0000313" key="9">
    <source>
        <dbReference type="EMBL" id="KPE49725.1"/>
    </source>
</evidence>
<evidence type="ECO:0000313" key="10">
    <source>
        <dbReference type="Proteomes" id="UP000037953"/>
    </source>
</evidence>
<feature type="transmembrane region" description="Helical" evidence="6">
    <location>
        <begin position="306"/>
        <end position="328"/>
    </location>
</feature>
<organism evidence="9 10">
    <name type="scientific">Chryseobacterium indologenes</name>
    <name type="common">Flavobacterium indologenes</name>
    <dbReference type="NCBI Taxonomy" id="253"/>
    <lineage>
        <taxon>Bacteria</taxon>
        <taxon>Pseudomonadati</taxon>
        <taxon>Bacteroidota</taxon>
        <taxon>Flavobacteriia</taxon>
        <taxon>Flavobacteriales</taxon>
        <taxon>Weeksellaceae</taxon>
        <taxon>Chryseobacterium group</taxon>
        <taxon>Chryseobacterium</taxon>
    </lineage>
</organism>
<protein>
    <submittedName>
        <fullName evidence="9">NADH:ubiquinone oxidoreductase subunit L</fullName>
    </submittedName>
</protein>
<feature type="transmembrane region" description="Helical" evidence="6">
    <location>
        <begin position="376"/>
        <end position="395"/>
    </location>
</feature>
<feature type="transmembrane region" description="Helical" evidence="6">
    <location>
        <begin position="278"/>
        <end position="299"/>
    </location>
</feature>
<feature type="transmembrane region" description="Helical" evidence="6">
    <location>
        <begin position="6"/>
        <end position="22"/>
    </location>
</feature>
<dbReference type="Pfam" id="PF00361">
    <property type="entry name" value="Proton_antipo_M"/>
    <property type="match status" value="1"/>
</dbReference>